<dbReference type="Proteomes" id="UP000824120">
    <property type="component" value="Chromosome 7"/>
</dbReference>
<organism evidence="1 2">
    <name type="scientific">Solanum commersonii</name>
    <name type="common">Commerson's wild potato</name>
    <name type="synonym">Commerson's nightshade</name>
    <dbReference type="NCBI Taxonomy" id="4109"/>
    <lineage>
        <taxon>Eukaryota</taxon>
        <taxon>Viridiplantae</taxon>
        <taxon>Streptophyta</taxon>
        <taxon>Embryophyta</taxon>
        <taxon>Tracheophyta</taxon>
        <taxon>Spermatophyta</taxon>
        <taxon>Magnoliopsida</taxon>
        <taxon>eudicotyledons</taxon>
        <taxon>Gunneridae</taxon>
        <taxon>Pentapetalae</taxon>
        <taxon>asterids</taxon>
        <taxon>lamiids</taxon>
        <taxon>Solanales</taxon>
        <taxon>Solanaceae</taxon>
        <taxon>Solanoideae</taxon>
        <taxon>Solaneae</taxon>
        <taxon>Solanum</taxon>
    </lineage>
</organism>
<comment type="caution">
    <text evidence="1">The sequence shown here is derived from an EMBL/GenBank/DDBJ whole genome shotgun (WGS) entry which is preliminary data.</text>
</comment>
<keyword evidence="2" id="KW-1185">Reference proteome</keyword>
<evidence type="ECO:0000313" key="1">
    <source>
        <dbReference type="EMBL" id="KAG5596722.1"/>
    </source>
</evidence>
<gene>
    <name evidence="1" type="ORF">H5410_037954</name>
</gene>
<dbReference type="AlphaFoldDB" id="A0A9J5Y9C7"/>
<dbReference type="EMBL" id="JACXVP010000007">
    <property type="protein sequence ID" value="KAG5596722.1"/>
    <property type="molecule type" value="Genomic_DNA"/>
</dbReference>
<sequence length="239" mass="28134">MASTRLIRFTLGPGEATITLQDVEVLYGLREWTIGDWQNICQRLLGFIPSSRLQRSSLEYDTTKHVLKVFRDKLDWRSRYDESSRLLSNWAETYGVLELDFCWDIVERYFRLVIGNPTFGVLNNKKVMYQIQRHMKQWSSYSFPWLIEARSGDRPSIEDLYIFSLQWWNEGEKCLTYDGSSLLRKGGLIEMGRRGLNNNIESNKLDDSSDEVENQANVVNRREEGESVDFPKHCGNWYY</sequence>
<proteinExistence type="predicted"/>
<protein>
    <submittedName>
        <fullName evidence="1">Uncharacterized protein</fullName>
    </submittedName>
</protein>
<reference evidence="1 2" key="1">
    <citation type="submission" date="2020-09" db="EMBL/GenBank/DDBJ databases">
        <title>De no assembly of potato wild relative species, Solanum commersonii.</title>
        <authorList>
            <person name="Cho K."/>
        </authorList>
    </citation>
    <scope>NUCLEOTIDE SEQUENCE [LARGE SCALE GENOMIC DNA]</scope>
    <source>
        <strain evidence="1">LZ3.2</strain>
        <tissue evidence="1">Leaf</tissue>
    </source>
</reference>
<name>A0A9J5Y9C7_SOLCO</name>
<accession>A0A9J5Y9C7</accession>
<evidence type="ECO:0000313" key="2">
    <source>
        <dbReference type="Proteomes" id="UP000824120"/>
    </source>
</evidence>